<comment type="caution">
    <text evidence="10">The sequence shown here is derived from an EMBL/GenBank/DDBJ whole genome shotgun (WGS) entry which is preliminary data.</text>
</comment>
<dbReference type="PANTHER" id="PTHR30616:SF2">
    <property type="entry name" value="PURINE NUCLEOSIDE PHOSPHORYLASE LACC1"/>
    <property type="match status" value="1"/>
</dbReference>
<dbReference type="Gene3D" id="3.60.140.10">
    <property type="entry name" value="CNF1/YfiH-like putative cysteine hydrolases"/>
    <property type="match status" value="1"/>
</dbReference>
<evidence type="ECO:0000256" key="9">
    <source>
        <dbReference type="ARBA" id="ARBA00049893"/>
    </source>
</evidence>
<evidence type="ECO:0000256" key="8">
    <source>
        <dbReference type="ARBA" id="ARBA00048968"/>
    </source>
</evidence>
<dbReference type="Pfam" id="PF02578">
    <property type="entry name" value="Cu-oxidase_4"/>
    <property type="match status" value="1"/>
</dbReference>
<comment type="similarity">
    <text evidence="2">Belongs to the purine nucleoside phosphorylase YfiH/LACC1 family.</text>
</comment>
<comment type="catalytic activity">
    <reaction evidence="7">
        <text>adenosine + H2O + H(+) = inosine + NH4(+)</text>
        <dbReference type="Rhea" id="RHEA:24408"/>
        <dbReference type="ChEBI" id="CHEBI:15377"/>
        <dbReference type="ChEBI" id="CHEBI:15378"/>
        <dbReference type="ChEBI" id="CHEBI:16335"/>
        <dbReference type="ChEBI" id="CHEBI:17596"/>
        <dbReference type="ChEBI" id="CHEBI:28938"/>
        <dbReference type="EC" id="3.5.4.4"/>
    </reaction>
    <physiologicalReaction direction="left-to-right" evidence="7">
        <dbReference type="Rhea" id="RHEA:24409"/>
    </physiologicalReaction>
</comment>
<keyword evidence="6" id="KW-0862">Zinc</keyword>
<dbReference type="Proteomes" id="UP000824225">
    <property type="component" value="Unassembled WGS sequence"/>
</dbReference>
<keyword evidence="4" id="KW-0479">Metal-binding</keyword>
<proteinExistence type="inferred from homology"/>
<dbReference type="GO" id="GO:0005507">
    <property type="term" value="F:copper ion binding"/>
    <property type="evidence" value="ECO:0007669"/>
    <property type="project" value="TreeGrafter"/>
</dbReference>
<dbReference type="GO" id="GO:0016787">
    <property type="term" value="F:hydrolase activity"/>
    <property type="evidence" value="ECO:0007669"/>
    <property type="project" value="UniProtKB-KW"/>
</dbReference>
<keyword evidence="5" id="KW-0378">Hydrolase</keyword>
<accession>A0A9D2HDH0</accession>
<protein>
    <submittedName>
        <fullName evidence="10">Polyphenol oxidase family protein</fullName>
    </submittedName>
</protein>
<dbReference type="InterPro" id="IPR038371">
    <property type="entry name" value="Cu_polyphenol_OxRdtase_sf"/>
</dbReference>
<gene>
    <name evidence="10" type="ORF">H9962_01080</name>
</gene>
<dbReference type="InterPro" id="IPR011324">
    <property type="entry name" value="Cytotoxic_necrot_fac-like_cat"/>
</dbReference>
<comment type="catalytic activity">
    <reaction evidence="9">
        <text>S-methyl-5'-thioadenosine + phosphate = 5-(methylsulfanyl)-alpha-D-ribose 1-phosphate + adenine</text>
        <dbReference type="Rhea" id="RHEA:11852"/>
        <dbReference type="ChEBI" id="CHEBI:16708"/>
        <dbReference type="ChEBI" id="CHEBI:17509"/>
        <dbReference type="ChEBI" id="CHEBI:43474"/>
        <dbReference type="ChEBI" id="CHEBI:58533"/>
        <dbReference type="EC" id="2.4.2.28"/>
    </reaction>
    <physiologicalReaction direction="left-to-right" evidence="9">
        <dbReference type="Rhea" id="RHEA:11853"/>
    </physiologicalReaction>
</comment>
<dbReference type="SUPFAM" id="SSF64438">
    <property type="entry name" value="CNF1/YfiH-like putative cysteine hydrolases"/>
    <property type="match status" value="1"/>
</dbReference>
<dbReference type="PANTHER" id="PTHR30616">
    <property type="entry name" value="UNCHARACTERIZED PROTEIN YFIH"/>
    <property type="match status" value="1"/>
</dbReference>
<organism evidence="10 11">
    <name type="scientific">Candidatus Mailhella merdigallinarum</name>
    <dbReference type="NCBI Taxonomy" id="2838658"/>
    <lineage>
        <taxon>Bacteria</taxon>
        <taxon>Pseudomonadati</taxon>
        <taxon>Thermodesulfobacteriota</taxon>
        <taxon>Desulfovibrionia</taxon>
        <taxon>Desulfovibrionales</taxon>
        <taxon>Desulfovibrionaceae</taxon>
        <taxon>Mailhella</taxon>
    </lineage>
</organism>
<dbReference type="GO" id="GO:0017061">
    <property type="term" value="F:S-methyl-5-thioadenosine phosphorylase activity"/>
    <property type="evidence" value="ECO:0007669"/>
    <property type="project" value="UniProtKB-EC"/>
</dbReference>
<comment type="catalytic activity">
    <reaction evidence="8">
        <text>adenosine + phosphate = alpha-D-ribose 1-phosphate + adenine</text>
        <dbReference type="Rhea" id="RHEA:27642"/>
        <dbReference type="ChEBI" id="CHEBI:16335"/>
        <dbReference type="ChEBI" id="CHEBI:16708"/>
        <dbReference type="ChEBI" id="CHEBI:43474"/>
        <dbReference type="ChEBI" id="CHEBI:57720"/>
        <dbReference type="EC" id="2.4.2.1"/>
    </reaction>
    <physiologicalReaction direction="left-to-right" evidence="8">
        <dbReference type="Rhea" id="RHEA:27643"/>
    </physiologicalReaction>
</comment>
<dbReference type="CDD" id="cd16833">
    <property type="entry name" value="YfiH"/>
    <property type="match status" value="1"/>
</dbReference>
<dbReference type="EMBL" id="DXAN01000003">
    <property type="protein sequence ID" value="HJA07775.1"/>
    <property type="molecule type" value="Genomic_DNA"/>
</dbReference>
<evidence type="ECO:0000256" key="2">
    <source>
        <dbReference type="ARBA" id="ARBA00007353"/>
    </source>
</evidence>
<evidence type="ECO:0000256" key="4">
    <source>
        <dbReference type="ARBA" id="ARBA00022723"/>
    </source>
</evidence>
<dbReference type="AlphaFoldDB" id="A0A9D2HDH0"/>
<evidence type="ECO:0000256" key="1">
    <source>
        <dbReference type="ARBA" id="ARBA00000553"/>
    </source>
</evidence>
<evidence type="ECO:0000256" key="7">
    <source>
        <dbReference type="ARBA" id="ARBA00047989"/>
    </source>
</evidence>
<evidence type="ECO:0000313" key="10">
    <source>
        <dbReference type="EMBL" id="HJA07775.1"/>
    </source>
</evidence>
<dbReference type="InterPro" id="IPR003730">
    <property type="entry name" value="Cu_polyphenol_OxRdtase"/>
</dbReference>
<evidence type="ECO:0000256" key="6">
    <source>
        <dbReference type="ARBA" id="ARBA00022833"/>
    </source>
</evidence>
<sequence length="247" mass="26838">MDMNFLPFRFPGIDNVHCAFGTRFAGNLSLDAPEAAAAPAATLARRRALPGLLNVEAVAETRQVHGTRTLFEPAAWSADASPVIEADGMATTRPGLALAVKTADCQPVLLAHASGRVAAALHVGWRGNRQNYPGRAVAELCDRYALDPADLSAVRGPSLGPAAAEFTGFDSEWGEAFRPWFDAAARTMNLWRLTRDQLVSAGLRPDRVYGLDFCTVSLADAFFSYRSDRNCGRQMSLIWLENRNDRA</sequence>
<evidence type="ECO:0000313" key="11">
    <source>
        <dbReference type="Proteomes" id="UP000824225"/>
    </source>
</evidence>
<evidence type="ECO:0000256" key="3">
    <source>
        <dbReference type="ARBA" id="ARBA00022679"/>
    </source>
</evidence>
<reference evidence="10" key="1">
    <citation type="journal article" date="2021" name="PeerJ">
        <title>Extensive microbial diversity within the chicken gut microbiome revealed by metagenomics and culture.</title>
        <authorList>
            <person name="Gilroy R."/>
            <person name="Ravi A."/>
            <person name="Getino M."/>
            <person name="Pursley I."/>
            <person name="Horton D.L."/>
            <person name="Alikhan N.F."/>
            <person name="Baker D."/>
            <person name="Gharbi K."/>
            <person name="Hall N."/>
            <person name="Watson M."/>
            <person name="Adriaenssens E.M."/>
            <person name="Foster-Nyarko E."/>
            <person name="Jarju S."/>
            <person name="Secka A."/>
            <person name="Antonio M."/>
            <person name="Oren A."/>
            <person name="Chaudhuri R.R."/>
            <person name="La Ragione R."/>
            <person name="Hildebrand F."/>
            <person name="Pallen M.J."/>
        </authorList>
    </citation>
    <scope>NUCLEOTIDE SEQUENCE</scope>
    <source>
        <strain evidence="10">CHK186-16707</strain>
    </source>
</reference>
<evidence type="ECO:0000256" key="5">
    <source>
        <dbReference type="ARBA" id="ARBA00022801"/>
    </source>
</evidence>
<reference evidence="10" key="2">
    <citation type="submission" date="2021-04" db="EMBL/GenBank/DDBJ databases">
        <authorList>
            <person name="Gilroy R."/>
        </authorList>
    </citation>
    <scope>NUCLEOTIDE SEQUENCE</scope>
    <source>
        <strain evidence="10">CHK186-16707</strain>
    </source>
</reference>
<comment type="catalytic activity">
    <reaction evidence="1">
        <text>inosine + phosphate = alpha-D-ribose 1-phosphate + hypoxanthine</text>
        <dbReference type="Rhea" id="RHEA:27646"/>
        <dbReference type="ChEBI" id="CHEBI:17368"/>
        <dbReference type="ChEBI" id="CHEBI:17596"/>
        <dbReference type="ChEBI" id="CHEBI:43474"/>
        <dbReference type="ChEBI" id="CHEBI:57720"/>
        <dbReference type="EC" id="2.4.2.1"/>
    </reaction>
    <physiologicalReaction direction="left-to-right" evidence="1">
        <dbReference type="Rhea" id="RHEA:27647"/>
    </physiologicalReaction>
</comment>
<keyword evidence="3" id="KW-0808">Transferase</keyword>
<name>A0A9D2HDH0_9BACT</name>